<dbReference type="OrthoDB" id="10374266at2759"/>
<name>F0USF9_AJEC8</name>
<evidence type="ECO:0000313" key="3">
    <source>
        <dbReference type="Proteomes" id="UP000008142"/>
    </source>
</evidence>
<dbReference type="HOGENOM" id="CLU_2072457_0_0_1"/>
<organism evidence="3">
    <name type="scientific">Ajellomyces capsulatus (strain H88)</name>
    <name type="common">Darling's disease fungus</name>
    <name type="synonym">Histoplasma capsulatum</name>
    <dbReference type="NCBI Taxonomy" id="544711"/>
    <lineage>
        <taxon>Eukaryota</taxon>
        <taxon>Fungi</taxon>
        <taxon>Dikarya</taxon>
        <taxon>Ascomycota</taxon>
        <taxon>Pezizomycotina</taxon>
        <taxon>Eurotiomycetes</taxon>
        <taxon>Eurotiomycetidae</taxon>
        <taxon>Onygenales</taxon>
        <taxon>Ajellomycetaceae</taxon>
        <taxon>Histoplasma</taxon>
    </lineage>
</organism>
<feature type="chain" id="PRO_5003257914" evidence="1">
    <location>
        <begin position="30"/>
        <end position="118"/>
    </location>
</feature>
<protein>
    <submittedName>
        <fullName evidence="2">Predicted protein</fullName>
    </submittedName>
</protein>
<proteinExistence type="predicted"/>
<dbReference type="EMBL" id="DS990642">
    <property type="protein sequence ID" value="EGC48836.1"/>
    <property type="molecule type" value="Genomic_DNA"/>
</dbReference>
<reference evidence="3" key="1">
    <citation type="submission" date="2008-07" db="EMBL/GenBank/DDBJ databases">
        <title>Annotation of Ajellomyces capsulatus strain H88.</title>
        <authorList>
            <person name="Champion M."/>
            <person name="Cuomo C."/>
            <person name="Ma L.-J."/>
            <person name="Henn M.R."/>
            <person name="Sil A."/>
            <person name="Goldman B."/>
            <person name="Young S.K."/>
            <person name="Kodira C.D."/>
            <person name="Zeng Q."/>
            <person name="Koehrsen M."/>
            <person name="Alvarado L."/>
            <person name="Berlin A."/>
            <person name="Borenstein D."/>
            <person name="Chen Z."/>
            <person name="Engels R."/>
            <person name="Freedman E."/>
            <person name="Gellesch M."/>
            <person name="Goldberg J."/>
            <person name="Griggs A."/>
            <person name="Gujja S."/>
            <person name="Heiman D."/>
            <person name="Hepburn T."/>
            <person name="Howarth C."/>
            <person name="Jen D."/>
            <person name="Larson L."/>
            <person name="Lewis B."/>
            <person name="Mehta T."/>
            <person name="Park D."/>
            <person name="Pearson M."/>
            <person name="Roberts A."/>
            <person name="Saif S."/>
            <person name="Shea T."/>
            <person name="Shenoy N."/>
            <person name="Sisk P."/>
            <person name="Stolte C."/>
            <person name="Sykes S."/>
            <person name="Walk T."/>
            <person name="White J."/>
            <person name="Yandava C."/>
            <person name="Klein B."/>
            <person name="McEwen J.G."/>
            <person name="Puccia R."/>
            <person name="Goldman G.H."/>
            <person name="Felipe M.S."/>
            <person name="Nino-Vega G."/>
            <person name="San-Blas G."/>
            <person name="Taylor J."/>
            <person name="Mendoza L."/>
            <person name="Galagan J."/>
            <person name="Nusbaum C."/>
            <person name="Birren B."/>
        </authorList>
    </citation>
    <scope>NUCLEOTIDE SEQUENCE [LARGE SCALE GENOMIC DNA]</scope>
    <source>
        <strain evidence="3">H88</strain>
    </source>
</reference>
<dbReference type="Proteomes" id="UP000008142">
    <property type="component" value="Unassembled WGS sequence"/>
</dbReference>
<keyword evidence="1" id="KW-0732">Signal</keyword>
<dbReference type="AlphaFoldDB" id="F0USF9"/>
<sequence>MSSGSHPLPFQKGTGIFLRLCWLLMRVWNFDYQNVLLESLISLNSYDVTVTAALRPSPSLSLDGTRSPHYRLSATITAIVGLQIVLAGNSMMNTTQKCRLAISDANISSHHSERMEGL</sequence>
<gene>
    <name evidence="2" type="ORF">HCEG_08051</name>
</gene>
<accession>F0USF9</accession>
<evidence type="ECO:0000256" key="1">
    <source>
        <dbReference type="SAM" id="SignalP"/>
    </source>
</evidence>
<feature type="signal peptide" evidence="1">
    <location>
        <begin position="1"/>
        <end position="29"/>
    </location>
</feature>
<evidence type="ECO:0000313" key="2">
    <source>
        <dbReference type="EMBL" id="EGC48836.1"/>
    </source>
</evidence>